<keyword evidence="3" id="KW-0949">S-adenosyl-L-methionine</keyword>
<keyword evidence="6" id="KW-0411">Iron-sulfur</keyword>
<sequence length="41" mass="4844">MRIGIMGACNMRCNFCNFHSPNEENFYDLFSFKDSIKTDFV</sequence>
<keyword evidence="2" id="KW-0004">4Fe-4S</keyword>
<keyword evidence="8" id="KW-1185">Reference proteome</keyword>
<dbReference type="GO" id="GO:0046872">
    <property type="term" value="F:metal ion binding"/>
    <property type="evidence" value="ECO:0007669"/>
    <property type="project" value="UniProtKB-KW"/>
</dbReference>
<keyword evidence="5" id="KW-0408">Iron</keyword>
<dbReference type="EMBL" id="FLUV01001592">
    <property type="protein sequence ID" value="SBW23479.1"/>
    <property type="molecule type" value="Genomic_DNA"/>
</dbReference>
<dbReference type="GO" id="GO:0051539">
    <property type="term" value="F:4 iron, 4 sulfur cluster binding"/>
    <property type="evidence" value="ECO:0007669"/>
    <property type="project" value="UniProtKB-KW"/>
</dbReference>
<proteinExistence type="predicted"/>
<name>A0A1C3P0Y1_9ACTN</name>
<dbReference type="Proteomes" id="UP000199013">
    <property type="component" value="Unassembled WGS sequence"/>
</dbReference>
<organism evidence="7 8">
    <name type="scientific">Candidatus Protofrankia californiensis</name>
    <dbReference type="NCBI Taxonomy" id="1839754"/>
    <lineage>
        <taxon>Bacteria</taxon>
        <taxon>Bacillati</taxon>
        <taxon>Actinomycetota</taxon>
        <taxon>Actinomycetes</taxon>
        <taxon>Frankiales</taxon>
        <taxon>Frankiaceae</taxon>
        <taxon>Protofrankia</taxon>
    </lineage>
</organism>
<accession>A0A1C3P0Y1</accession>
<dbReference type="AlphaFoldDB" id="A0A1C3P0Y1"/>
<dbReference type="PROSITE" id="PS01305">
    <property type="entry name" value="MOAA_NIFB_PQQE"/>
    <property type="match status" value="1"/>
</dbReference>
<evidence type="ECO:0000256" key="2">
    <source>
        <dbReference type="ARBA" id="ARBA00022485"/>
    </source>
</evidence>
<keyword evidence="4" id="KW-0479">Metal-binding</keyword>
<evidence type="ECO:0000313" key="7">
    <source>
        <dbReference type="EMBL" id="SBW23479.1"/>
    </source>
</evidence>
<comment type="cofactor">
    <cofactor evidence="1">
        <name>[4Fe-4S] cluster</name>
        <dbReference type="ChEBI" id="CHEBI:49883"/>
    </cofactor>
</comment>
<reference evidence="8" key="1">
    <citation type="submission" date="2016-02" db="EMBL/GenBank/DDBJ databases">
        <authorList>
            <person name="Wibberg D."/>
        </authorList>
    </citation>
    <scope>NUCLEOTIDE SEQUENCE [LARGE SCALE GENOMIC DNA]</scope>
</reference>
<evidence type="ECO:0000256" key="3">
    <source>
        <dbReference type="ARBA" id="ARBA00022691"/>
    </source>
</evidence>
<dbReference type="InterPro" id="IPR000385">
    <property type="entry name" value="MoaA_NifB_PqqE_Fe-S-bd_CS"/>
</dbReference>
<evidence type="ECO:0000256" key="5">
    <source>
        <dbReference type="ARBA" id="ARBA00023004"/>
    </source>
</evidence>
<protein>
    <submittedName>
        <fullName evidence="7">Uncharacterized protein</fullName>
    </submittedName>
</protein>
<evidence type="ECO:0000256" key="4">
    <source>
        <dbReference type="ARBA" id="ARBA00022723"/>
    </source>
</evidence>
<evidence type="ECO:0000256" key="6">
    <source>
        <dbReference type="ARBA" id="ARBA00023014"/>
    </source>
</evidence>
<dbReference type="GO" id="GO:0003824">
    <property type="term" value="F:catalytic activity"/>
    <property type="evidence" value="ECO:0007669"/>
    <property type="project" value="InterPro"/>
</dbReference>
<evidence type="ECO:0000256" key="1">
    <source>
        <dbReference type="ARBA" id="ARBA00001966"/>
    </source>
</evidence>
<gene>
    <name evidence="7" type="ORF">FDG2_3795</name>
</gene>
<evidence type="ECO:0000313" key="8">
    <source>
        <dbReference type="Proteomes" id="UP000199013"/>
    </source>
</evidence>